<dbReference type="AlphaFoldDB" id="A0A249MPW1"/>
<organism evidence="3 4">
    <name type="scientific">Sphingobium xenophagum</name>
    <dbReference type="NCBI Taxonomy" id="121428"/>
    <lineage>
        <taxon>Bacteria</taxon>
        <taxon>Pseudomonadati</taxon>
        <taxon>Pseudomonadota</taxon>
        <taxon>Alphaproteobacteria</taxon>
        <taxon>Sphingomonadales</taxon>
        <taxon>Sphingomonadaceae</taxon>
        <taxon>Sphingobium</taxon>
    </lineage>
</organism>
<name>A0A249MPW1_SPHXE</name>
<dbReference type="GO" id="GO:0004519">
    <property type="term" value="F:endonuclease activity"/>
    <property type="evidence" value="ECO:0007669"/>
    <property type="project" value="InterPro"/>
</dbReference>
<dbReference type="GO" id="GO:0003676">
    <property type="term" value="F:nucleic acid binding"/>
    <property type="evidence" value="ECO:0007669"/>
    <property type="project" value="InterPro"/>
</dbReference>
<dbReference type="EMBL" id="CP022745">
    <property type="protein sequence ID" value="ASY43342.1"/>
    <property type="molecule type" value="Genomic_DNA"/>
</dbReference>
<feature type="domain" description="HNH" evidence="2">
    <location>
        <begin position="25"/>
        <end position="73"/>
    </location>
</feature>
<evidence type="ECO:0000313" key="3">
    <source>
        <dbReference type="EMBL" id="ASY43342.1"/>
    </source>
</evidence>
<feature type="compositionally biased region" description="Polar residues" evidence="1">
    <location>
        <begin position="123"/>
        <end position="132"/>
    </location>
</feature>
<evidence type="ECO:0000313" key="4">
    <source>
        <dbReference type="Proteomes" id="UP000217141"/>
    </source>
</evidence>
<dbReference type="GO" id="GO:0008270">
    <property type="term" value="F:zinc ion binding"/>
    <property type="evidence" value="ECO:0007669"/>
    <property type="project" value="InterPro"/>
</dbReference>
<dbReference type="Proteomes" id="UP000217141">
    <property type="component" value="Chromosome I"/>
</dbReference>
<dbReference type="InterPro" id="IPR002711">
    <property type="entry name" value="HNH"/>
</dbReference>
<accession>A0A249MPW1</accession>
<sequence length="138" mass="14914">MANWPYNTTTWKRLREAHLSMHPQCEGCEAMGRLTLANTVDHRVAISDGGHPFPGHDGLASYCAPCHGAKTARGTEAGAIKSTKPRRGCNPDGTPLDPAHPWHGGINWKTPKKSLRADAKGPTPNTQTQLVSKDNRNG</sequence>
<reference evidence="3 4" key="1">
    <citation type="submission" date="2017-08" db="EMBL/GenBank/DDBJ databases">
        <title>Whole Genome Sequence of Sphingobium hydrophobicum C1: Insights into Adaption to the Electronic-waste Contaminated Sediment.</title>
        <authorList>
            <person name="Song D."/>
            <person name="Chen X."/>
            <person name="Xu M."/>
        </authorList>
    </citation>
    <scope>NUCLEOTIDE SEQUENCE [LARGE SCALE GENOMIC DNA]</scope>
    <source>
        <strain evidence="3 4">C1</strain>
    </source>
</reference>
<evidence type="ECO:0000256" key="1">
    <source>
        <dbReference type="SAM" id="MobiDB-lite"/>
    </source>
</evidence>
<evidence type="ECO:0000259" key="2">
    <source>
        <dbReference type="Pfam" id="PF01844"/>
    </source>
</evidence>
<feature type="region of interest" description="Disordered" evidence="1">
    <location>
        <begin position="73"/>
        <end position="138"/>
    </location>
</feature>
<proteinExistence type="predicted"/>
<dbReference type="KEGG" id="shyd:CJD35_01895"/>
<protein>
    <recommendedName>
        <fullName evidence="2">HNH domain-containing protein</fullName>
    </recommendedName>
</protein>
<gene>
    <name evidence="3" type="ORF">CJD35_01895</name>
</gene>
<dbReference type="RefSeq" id="WP_095686758.1">
    <property type="nucleotide sequence ID" value="NZ_CP022745.1"/>
</dbReference>
<dbReference type="Pfam" id="PF01844">
    <property type="entry name" value="HNH"/>
    <property type="match status" value="1"/>
</dbReference>